<dbReference type="AlphaFoldDB" id="A0A6N4UKY7"/>
<proteinExistence type="predicted"/>
<evidence type="ECO:0000313" key="1">
    <source>
        <dbReference type="EMBL" id="BBX25029.1"/>
    </source>
</evidence>
<dbReference type="EMBL" id="AP022565">
    <property type="protein sequence ID" value="BBX25029.1"/>
    <property type="molecule type" value="Genomic_DNA"/>
</dbReference>
<sequence>MARAYVSGDRVALETAGLNYDALLALGDVVSIGTKIVEAAFETRADSTIEDAENREIVADIVTWILDHPEAQQPTPEEIVRKSIETIIADTVLTEAGDRIRQERSREKRRAAELEIREAAEVYASQVTLTNTGASEREMAAAIEGGIRELGEIFGGQK</sequence>
<protein>
    <submittedName>
        <fullName evidence="1">Uncharacterized protein</fullName>
    </submittedName>
</protein>
<name>A0A6N4UKY7_9MYCO</name>
<accession>A0A6N4UKY7</accession>
<reference evidence="1 2" key="1">
    <citation type="journal article" date="2019" name="Emerg. Microbes Infect.">
        <title>Comprehensive subspecies identification of 175 nontuberculous mycobacteria species based on 7547 genomic profiles.</title>
        <authorList>
            <person name="Matsumoto Y."/>
            <person name="Kinjo T."/>
            <person name="Motooka D."/>
            <person name="Nabeya D."/>
            <person name="Jung N."/>
            <person name="Uechi K."/>
            <person name="Horii T."/>
            <person name="Iida T."/>
            <person name="Fujita J."/>
            <person name="Nakamura S."/>
        </authorList>
    </citation>
    <scope>NUCLEOTIDE SEQUENCE [LARGE SCALE GENOMIC DNA]</scope>
    <source>
        <strain evidence="1 2">JCM 12272</strain>
    </source>
</reference>
<keyword evidence="2" id="KW-1185">Reference proteome</keyword>
<gene>
    <name evidence="1" type="ORF">MALV_01540</name>
</gene>
<evidence type="ECO:0000313" key="2">
    <source>
        <dbReference type="Proteomes" id="UP000466906"/>
    </source>
</evidence>
<dbReference type="Proteomes" id="UP000466906">
    <property type="component" value="Chromosome"/>
</dbReference>
<dbReference type="KEGG" id="malv:MALV_01540"/>
<organism evidence="1 2">
    <name type="scientific">Mycolicibacterium alvei</name>
    <dbReference type="NCBI Taxonomy" id="67081"/>
    <lineage>
        <taxon>Bacteria</taxon>
        <taxon>Bacillati</taxon>
        <taxon>Actinomycetota</taxon>
        <taxon>Actinomycetes</taxon>
        <taxon>Mycobacteriales</taxon>
        <taxon>Mycobacteriaceae</taxon>
        <taxon>Mycolicibacterium</taxon>
    </lineage>
</organism>